<dbReference type="InterPro" id="IPR049457">
    <property type="entry name" value="Emfourin"/>
</dbReference>
<comment type="caution">
    <text evidence="1">The sequence shown here is derived from an EMBL/GenBank/DDBJ whole genome shotgun (WGS) entry which is preliminary data.</text>
</comment>
<dbReference type="Pfam" id="PF20242">
    <property type="entry name" value="Emfourin"/>
    <property type="match status" value="1"/>
</dbReference>
<sequence>MRITITRIGGFAATVTAGLPPTVVDTDDLPADTATVLADAARDALTEDGRRPAARPTRRVPDAVTYRVEVGDAGRTREMSHADGDDAPAFWRLLDLLGGVSG</sequence>
<organism evidence="1 2">
    <name type="scientific">Rhodococcus olei</name>
    <dbReference type="NCBI Taxonomy" id="2161675"/>
    <lineage>
        <taxon>Bacteria</taxon>
        <taxon>Bacillati</taxon>
        <taxon>Actinomycetota</taxon>
        <taxon>Actinomycetes</taxon>
        <taxon>Mycobacteriales</taxon>
        <taxon>Nocardiaceae</taxon>
        <taxon>Rhodococcus</taxon>
    </lineage>
</organism>
<dbReference type="EMBL" id="BAABFB010000066">
    <property type="protein sequence ID" value="GAA4486541.1"/>
    <property type="molecule type" value="Genomic_DNA"/>
</dbReference>
<dbReference type="Proteomes" id="UP001501183">
    <property type="component" value="Unassembled WGS sequence"/>
</dbReference>
<evidence type="ECO:0000313" key="2">
    <source>
        <dbReference type="Proteomes" id="UP001501183"/>
    </source>
</evidence>
<proteinExistence type="predicted"/>
<dbReference type="RefSeq" id="WP_345350052.1">
    <property type="nucleotide sequence ID" value="NZ_BAABFB010000066.1"/>
</dbReference>
<name>A0ABP8PG12_9NOCA</name>
<evidence type="ECO:0000313" key="1">
    <source>
        <dbReference type="EMBL" id="GAA4486541.1"/>
    </source>
</evidence>
<keyword evidence="2" id="KW-1185">Reference proteome</keyword>
<accession>A0ABP8PG12</accession>
<protein>
    <submittedName>
        <fullName evidence="1">Uncharacterized protein</fullName>
    </submittedName>
</protein>
<gene>
    <name evidence="1" type="ORF">GCM10023094_43210</name>
</gene>
<reference evidence="2" key="1">
    <citation type="journal article" date="2019" name="Int. J. Syst. Evol. Microbiol.">
        <title>The Global Catalogue of Microorganisms (GCM) 10K type strain sequencing project: providing services to taxonomists for standard genome sequencing and annotation.</title>
        <authorList>
            <consortium name="The Broad Institute Genomics Platform"/>
            <consortium name="The Broad Institute Genome Sequencing Center for Infectious Disease"/>
            <person name="Wu L."/>
            <person name="Ma J."/>
        </authorList>
    </citation>
    <scope>NUCLEOTIDE SEQUENCE [LARGE SCALE GENOMIC DNA]</scope>
    <source>
        <strain evidence="2">JCM 32206</strain>
    </source>
</reference>